<name>E1RJ80_METP4</name>
<accession>E1RJ80</accession>
<dbReference type="Gene3D" id="3.40.50.1580">
    <property type="entry name" value="Nucleoside phosphorylase domain"/>
    <property type="match status" value="1"/>
</dbReference>
<protein>
    <submittedName>
        <fullName evidence="4">Purine or other phosphorylase family 1</fullName>
    </submittedName>
</protein>
<gene>
    <name evidence="4" type="ordered locus">Mpet_0827</name>
</gene>
<evidence type="ECO:0000256" key="2">
    <source>
        <dbReference type="ARBA" id="ARBA00022679"/>
    </source>
</evidence>
<dbReference type="AlphaFoldDB" id="E1RJ80"/>
<dbReference type="InterPro" id="IPR035994">
    <property type="entry name" value="Nucleoside_phosphorylase_sf"/>
</dbReference>
<dbReference type="GO" id="GO:0019509">
    <property type="term" value="P:L-methionine salvage from methylthioadenosine"/>
    <property type="evidence" value="ECO:0007669"/>
    <property type="project" value="TreeGrafter"/>
</dbReference>
<keyword evidence="2" id="KW-0808">Transferase</keyword>
<dbReference type="GeneID" id="9743284"/>
<evidence type="ECO:0000313" key="5">
    <source>
        <dbReference type="Proteomes" id="UP000006565"/>
    </source>
</evidence>
<dbReference type="EMBL" id="CP002117">
    <property type="protein sequence ID" value="ADN35598.1"/>
    <property type="molecule type" value="Genomic_DNA"/>
</dbReference>
<dbReference type="InterPro" id="IPR010044">
    <property type="entry name" value="MTAP"/>
</dbReference>
<dbReference type="KEGG" id="mpi:Mpet_0827"/>
<dbReference type="CDD" id="cd09010">
    <property type="entry name" value="MTAP_SsMTAPII_like_MTIP"/>
    <property type="match status" value="1"/>
</dbReference>
<evidence type="ECO:0000313" key="4">
    <source>
        <dbReference type="EMBL" id="ADN35598.1"/>
    </source>
</evidence>
<dbReference type="PANTHER" id="PTHR42679">
    <property type="entry name" value="S-METHYL-5'-THIOADENOSINE PHOSPHORYLASE"/>
    <property type="match status" value="1"/>
</dbReference>
<dbReference type="SUPFAM" id="SSF53167">
    <property type="entry name" value="Purine and uridine phosphorylases"/>
    <property type="match status" value="1"/>
</dbReference>
<sequence length="223" mass="24134">MLGIIGGTSLLYADLPELEKKVVPTPFGPAEVLFGDIVILMRHQFNTPPHRINFPACLSSLKLSGVNRIVAFGSVGSLNRSIGPGSVVLPDDYLSMSKIPTIFNSSIGHASPSIDAEIHDELSYIVPEAVKKGTYVQTDGPRLETRAEIMALKDLGDVVGMTISSEATIANELSIPFAAVCMVDNFCHGLGAEELSYEYILEKSRSNKETTEKILENIIERLG</sequence>
<dbReference type="OrthoDB" id="7681at2157"/>
<dbReference type="HOGENOM" id="CLU_054456_0_2_2"/>
<dbReference type="eggNOG" id="arCOG01327">
    <property type="taxonomic scope" value="Archaea"/>
</dbReference>
<organism evidence="4 5">
    <name type="scientific">Methanolacinia petrolearia (strain DSM 11571 / OCM 486 / SEBR 4847)</name>
    <name type="common">Methanoplanus petrolearius</name>
    <dbReference type="NCBI Taxonomy" id="679926"/>
    <lineage>
        <taxon>Archaea</taxon>
        <taxon>Methanobacteriati</taxon>
        <taxon>Methanobacteriota</taxon>
        <taxon>Stenosarchaea group</taxon>
        <taxon>Methanomicrobia</taxon>
        <taxon>Methanomicrobiales</taxon>
        <taxon>Methanomicrobiaceae</taxon>
        <taxon>Methanolacinia</taxon>
    </lineage>
</organism>
<proteinExistence type="predicted"/>
<evidence type="ECO:0000256" key="1">
    <source>
        <dbReference type="ARBA" id="ARBA00022676"/>
    </source>
</evidence>
<evidence type="ECO:0000259" key="3">
    <source>
        <dbReference type="Pfam" id="PF01048"/>
    </source>
</evidence>
<dbReference type="PANTHER" id="PTHR42679:SF2">
    <property type="entry name" value="S-METHYL-5'-THIOADENOSINE PHOSPHORYLASE"/>
    <property type="match status" value="1"/>
</dbReference>
<dbReference type="STRING" id="679926.Mpet_0827"/>
<dbReference type="InterPro" id="IPR000845">
    <property type="entry name" value="Nucleoside_phosphorylase_d"/>
</dbReference>
<dbReference type="Pfam" id="PF01048">
    <property type="entry name" value="PNP_UDP_1"/>
    <property type="match status" value="1"/>
</dbReference>
<dbReference type="RefSeq" id="WP_013328776.1">
    <property type="nucleotide sequence ID" value="NC_014507.1"/>
</dbReference>
<keyword evidence="1" id="KW-0328">Glycosyltransferase</keyword>
<dbReference type="GO" id="GO:0009116">
    <property type="term" value="P:nucleoside metabolic process"/>
    <property type="evidence" value="ECO:0007669"/>
    <property type="project" value="InterPro"/>
</dbReference>
<dbReference type="Proteomes" id="UP000006565">
    <property type="component" value="Chromosome"/>
</dbReference>
<feature type="domain" description="Nucleoside phosphorylase" evidence="3">
    <location>
        <begin position="2"/>
        <end position="220"/>
    </location>
</feature>
<keyword evidence="5" id="KW-1185">Reference proteome</keyword>
<dbReference type="GO" id="GO:0005829">
    <property type="term" value="C:cytosol"/>
    <property type="evidence" value="ECO:0007669"/>
    <property type="project" value="TreeGrafter"/>
</dbReference>
<dbReference type="GO" id="GO:0017061">
    <property type="term" value="F:S-methyl-5-thioadenosine phosphorylase activity"/>
    <property type="evidence" value="ECO:0007669"/>
    <property type="project" value="InterPro"/>
</dbReference>
<reference evidence="4 5" key="1">
    <citation type="journal article" date="2010" name="Stand. Genomic Sci.">
        <title>Complete genome sequence of Methanoplanus petrolearius type strain (SEBR 4847).</title>
        <authorList>
            <person name="Brambilla E."/>
            <person name="Djao O.D."/>
            <person name="Daligault H."/>
            <person name="Lapidus A."/>
            <person name="Lucas S."/>
            <person name="Hammon N."/>
            <person name="Nolan M."/>
            <person name="Tice H."/>
            <person name="Cheng J.F."/>
            <person name="Han C."/>
            <person name="Tapia R."/>
            <person name="Goodwin L."/>
            <person name="Pitluck S."/>
            <person name="Liolios K."/>
            <person name="Ivanova N."/>
            <person name="Mavromatis K."/>
            <person name="Mikhailova N."/>
            <person name="Pati A."/>
            <person name="Chen A."/>
            <person name="Palaniappan K."/>
            <person name="Land M."/>
            <person name="Hauser L."/>
            <person name="Chang Y.J."/>
            <person name="Jeffries C.D."/>
            <person name="Rohde M."/>
            <person name="Spring S."/>
            <person name="Sikorski J."/>
            <person name="Goker M."/>
            <person name="Woyke T."/>
            <person name="Bristow J."/>
            <person name="Eisen J.A."/>
            <person name="Markowitz V."/>
            <person name="Hugenholtz P."/>
            <person name="Kyrpides N.C."/>
            <person name="Klenk H.P."/>
        </authorList>
    </citation>
    <scope>NUCLEOTIDE SEQUENCE [LARGE SCALE GENOMIC DNA]</scope>
    <source>
        <strain evidence="5">DSM 11571 / OCM 486 / SEBR 4847</strain>
    </source>
</reference>